<organism evidence="1 2">
    <name type="scientific">Xylaria bambusicola</name>
    <dbReference type="NCBI Taxonomy" id="326684"/>
    <lineage>
        <taxon>Eukaryota</taxon>
        <taxon>Fungi</taxon>
        <taxon>Dikarya</taxon>
        <taxon>Ascomycota</taxon>
        <taxon>Pezizomycotina</taxon>
        <taxon>Sordariomycetes</taxon>
        <taxon>Xylariomycetidae</taxon>
        <taxon>Xylariales</taxon>
        <taxon>Xylariaceae</taxon>
        <taxon>Xylaria</taxon>
    </lineage>
</organism>
<evidence type="ECO:0008006" key="3">
    <source>
        <dbReference type="Google" id="ProtNLM"/>
    </source>
</evidence>
<name>A0AAN7UP32_9PEZI</name>
<keyword evidence="2" id="KW-1185">Reference proteome</keyword>
<gene>
    <name evidence="1" type="ORF">RRF57_008261</name>
</gene>
<dbReference type="AlphaFoldDB" id="A0AAN7UP32"/>
<sequence length="185" mass="21209">MAAQISDAADQKQLKVLPPEILLKIIGYVDYNWPDVWGSMRLTSHAWKFEVENLVQKDYLLNMTIRARGNMFRFIHTSNQYAIFKLQGNTDRRDWAQTLESLEHSAADRIITLSDLRTANNAKIAGLQSSYENKIISIEWLPTISALFRVESGLRAITREESRYVFAVAARQSPHPHILPLILTL</sequence>
<evidence type="ECO:0000313" key="2">
    <source>
        <dbReference type="Proteomes" id="UP001305414"/>
    </source>
</evidence>
<comment type="caution">
    <text evidence="1">The sequence shown here is derived from an EMBL/GenBank/DDBJ whole genome shotgun (WGS) entry which is preliminary data.</text>
</comment>
<dbReference type="CDD" id="cd09917">
    <property type="entry name" value="F-box_SF"/>
    <property type="match status" value="1"/>
</dbReference>
<protein>
    <recommendedName>
        <fullName evidence="3">F-box domain-containing protein</fullName>
    </recommendedName>
</protein>
<accession>A0AAN7UP32</accession>
<evidence type="ECO:0000313" key="1">
    <source>
        <dbReference type="EMBL" id="KAK5632547.1"/>
    </source>
</evidence>
<dbReference type="EMBL" id="JAWHQM010000025">
    <property type="protein sequence ID" value="KAK5632547.1"/>
    <property type="molecule type" value="Genomic_DNA"/>
</dbReference>
<dbReference type="Proteomes" id="UP001305414">
    <property type="component" value="Unassembled WGS sequence"/>
</dbReference>
<reference evidence="1 2" key="1">
    <citation type="submission" date="2023-10" db="EMBL/GenBank/DDBJ databases">
        <title>Draft genome sequence of Xylaria bambusicola isolate GMP-LS, the root and basal stem rot pathogen of sugarcane in Indonesia.</title>
        <authorList>
            <person name="Selvaraj P."/>
            <person name="Muralishankar V."/>
            <person name="Muruganantham S."/>
            <person name="Sp S."/>
            <person name="Haryani S."/>
            <person name="Lau K.J.X."/>
            <person name="Naqvi N.I."/>
        </authorList>
    </citation>
    <scope>NUCLEOTIDE SEQUENCE [LARGE SCALE GENOMIC DNA]</scope>
    <source>
        <strain evidence="1">GMP-LS</strain>
    </source>
</reference>
<proteinExistence type="predicted"/>